<protein>
    <submittedName>
        <fullName evidence="2">Uncharacterized protein</fullName>
    </submittedName>
</protein>
<dbReference type="AlphaFoldDB" id="A0A5P1EB60"/>
<accession>A0A5P1EB60</accession>
<reference evidence="3" key="1">
    <citation type="journal article" date="2017" name="Nat. Commun.">
        <title>The asparagus genome sheds light on the origin and evolution of a young Y chromosome.</title>
        <authorList>
            <person name="Harkess A."/>
            <person name="Zhou J."/>
            <person name="Xu C."/>
            <person name="Bowers J.E."/>
            <person name="Van der Hulst R."/>
            <person name="Ayyampalayam S."/>
            <person name="Mercati F."/>
            <person name="Riccardi P."/>
            <person name="McKain M.R."/>
            <person name="Kakrana A."/>
            <person name="Tang H."/>
            <person name="Ray J."/>
            <person name="Groenendijk J."/>
            <person name="Arikit S."/>
            <person name="Mathioni S.M."/>
            <person name="Nakano M."/>
            <person name="Shan H."/>
            <person name="Telgmann-Rauber A."/>
            <person name="Kanno A."/>
            <person name="Yue Z."/>
            <person name="Chen H."/>
            <person name="Li W."/>
            <person name="Chen Y."/>
            <person name="Xu X."/>
            <person name="Zhang Y."/>
            <person name="Luo S."/>
            <person name="Chen H."/>
            <person name="Gao J."/>
            <person name="Mao Z."/>
            <person name="Pires J.C."/>
            <person name="Luo M."/>
            <person name="Kudrna D."/>
            <person name="Wing R.A."/>
            <person name="Meyers B.C."/>
            <person name="Yi K."/>
            <person name="Kong H."/>
            <person name="Lavrijsen P."/>
            <person name="Sunseri F."/>
            <person name="Falavigna A."/>
            <person name="Ye Y."/>
            <person name="Leebens-Mack J.H."/>
            <person name="Chen G."/>
        </authorList>
    </citation>
    <scope>NUCLEOTIDE SEQUENCE [LARGE SCALE GENOMIC DNA]</scope>
    <source>
        <strain evidence="3">cv. DH0086</strain>
    </source>
</reference>
<evidence type="ECO:0000313" key="2">
    <source>
        <dbReference type="EMBL" id="ONK63125.1"/>
    </source>
</evidence>
<proteinExistence type="predicted"/>
<name>A0A5P1EB60_ASPOF</name>
<feature type="region of interest" description="Disordered" evidence="1">
    <location>
        <begin position="128"/>
        <end position="147"/>
    </location>
</feature>
<evidence type="ECO:0000256" key="1">
    <source>
        <dbReference type="SAM" id="MobiDB-lite"/>
    </source>
</evidence>
<organism evidence="2 3">
    <name type="scientific">Asparagus officinalis</name>
    <name type="common">Garden asparagus</name>
    <dbReference type="NCBI Taxonomy" id="4686"/>
    <lineage>
        <taxon>Eukaryota</taxon>
        <taxon>Viridiplantae</taxon>
        <taxon>Streptophyta</taxon>
        <taxon>Embryophyta</taxon>
        <taxon>Tracheophyta</taxon>
        <taxon>Spermatophyta</taxon>
        <taxon>Magnoliopsida</taxon>
        <taxon>Liliopsida</taxon>
        <taxon>Asparagales</taxon>
        <taxon>Asparagaceae</taxon>
        <taxon>Asparagoideae</taxon>
        <taxon>Asparagus</taxon>
    </lineage>
</organism>
<gene>
    <name evidence="2" type="ORF">A4U43_C07F11670</name>
</gene>
<evidence type="ECO:0000313" key="3">
    <source>
        <dbReference type="Proteomes" id="UP000243459"/>
    </source>
</evidence>
<feature type="region of interest" description="Disordered" evidence="1">
    <location>
        <begin position="40"/>
        <end position="114"/>
    </location>
</feature>
<keyword evidence="3" id="KW-1185">Reference proteome</keyword>
<feature type="compositionally biased region" description="Polar residues" evidence="1">
    <location>
        <begin position="135"/>
        <end position="147"/>
    </location>
</feature>
<dbReference type="EMBL" id="CM007387">
    <property type="protein sequence ID" value="ONK63125.1"/>
    <property type="molecule type" value="Genomic_DNA"/>
</dbReference>
<dbReference type="Gramene" id="ONK63125">
    <property type="protein sequence ID" value="ONK63125"/>
    <property type="gene ID" value="A4U43_C07F11670"/>
</dbReference>
<sequence length="147" mass="16673">MHSGKKLWVKPGSTRKMTEIYEARRSKTIDENIERMRALGIPPFSQTISRTLPMHERKSKGSKKKVCEDDDEYQPPMDDNLLSSSSEDDNDDLEEVTRMAPGRRSKNVTPSTSVPEMRIWLLRTSHPSVPVASCPTPSNHQLPNPTN</sequence>
<dbReference type="Proteomes" id="UP000243459">
    <property type="component" value="Chromosome 7"/>
</dbReference>